<dbReference type="GO" id="GO:0005634">
    <property type="term" value="C:nucleus"/>
    <property type="evidence" value="ECO:0007669"/>
    <property type="project" value="UniProtKB-SubCell"/>
</dbReference>
<dbReference type="GO" id="GO:0070336">
    <property type="term" value="F:flap-structured DNA binding"/>
    <property type="evidence" value="ECO:0007669"/>
    <property type="project" value="TreeGrafter"/>
</dbReference>
<keyword evidence="1 5" id="KW-0540">Nuclease</keyword>
<feature type="domain" description="VRR-NUC" evidence="7">
    <location>
        <begin position="1069"/>
        <end position="1183"/>
    </location>
</feature>
<keyword evidence="4 5" id="KW-0460">Magnesium</keyword>
<name>A0A250XPM4_9CHLO</name>
<dbReference type="GO" id="GO:0017108">
    <property type="term" value="F:5'-flap endonuclease activity"/>
    <property type="evidence" value="ECO:0007669"/>
    <property type="project" value="TreeGrafter"/>
</dbReference>
<dbReference type="Proteomes" id="UP000232323">
    <property type="component" value="Unassembled WGS sequence"/>
</dbReference>
<proteinExistence type="inferred from homology"/>
<reference evidence="8 9" key="1">
    <citation type="submission" date="2017-08" db="EMBL/GenBank/DDBJ databases">
        <title>Acidophilic green algal genome provides insights into adaptation to an acidic environment.</title>
        <authorList>
            <person name="Hirooka S."/>
            <person name="Hirose Y."/>
            <person name="Kanesaki Y."/>
            <person name="Higuchi S."/>
            <person name="Fujiwara T."/>
            <person name="Onuma R."/>
            <person name="Era A."/>
            <person name="Ohbayashi R."/>
            <person name="Uzuka A."/>
            <person name="Nozaki H."/>
            <person name="Yoshikawa H."/>
            <person name="Miyagishima S.Y."/>
        </authorList>
    </citation>
    <scope>NUCLEOTIDE SEQUENCE [LARGE SCALE GENOMIC DNA]</scope>
    <source>
        <strain evidence="8 9">NIES-2499</strain>
    </source>
</reference>
<feature type="region of interest" description="Disordered" evidence="6">
    <location>
        <begin position="470"/>
        <end position="496"/>
    </location>
</feature>
<evidence type="ECO:0000256" key="4">
    <source>
        <dbReference type="ARBA" id="ARBA00022842"/>
    </source>
</evidence>
<keyword evidence="5" id="KW-0464">Manganese</keyword>
<dbReference type="GO" id="GO:0046872">
    <property type="term" value="F:metal ion binding"/>
    <property type="evidence" value="ECO:0007669"/>
    <property type="project" value="UniProtKB-KW"/>
</dbReference>
<dbReference type="GO" id="GO:0004528">
    <property type="term" value="F:phosphodiesterase I activity"/>
    <property type="evidence" value="ECO:0007669"/>
    <property type="project" value="UniProtKB-EC"/>
</dbReference>
<comment type="similarity">
    <text evidence="5">Belongs to the FAN1 family.</text>
</comment>
<dbReference type="SMART" id="SM00990">
    <property type="entry name" value="VRR_NUC"/>
    <property type="match status" value="1"/>
</dbReference>
<dbReference type="GO" id="GO:0036297">
    <property type="term" value="P:interstrand cross-link repair"/>
    <property type="evidence" value="ECO:0007669"/>
    <property type="project" value="InterPro"/>
</dbReference>
<keyword evidence="3 5" id="KW-0378">Hydrolase</keyword>
<dbReference type="EC" id="3.1.4.1" evidence="5"/>
<dbReference type="InterPro" id="IPR049132">
    <property type="entry name" value="FAN1-like_euk"/>
</dbReference>
<dbReference type="InterPro" id="IPR049126">
    <property type="entry name" value="FAN1-like_TPR"/>
</dbReference>
<evidence type="ECO:0000256" key="1">
    <source>
        <dbReference type="ARBA" id="ARBA00022722"/>
    </source>
</evidence>
<dbReference type="STRING" id="1157962.A0A250XPM4"/>
<sequence>MAVSKHLAALLDRNLVSIQVSVTSSQKRQEKQHTIPIISEAGTSTFHSEQGFMEECSGVCVSQHAATAKEADYSMTATKQEADYSMTATKQVADYSMTATKQVADYSMTATKQVADYSMTATKQVADYSMTATKQVADYSMTATKQVADYSMTATKQVADYSMTATTGLTLDHAPSEVLSLHGRTSCTNADASSSIIGKLVSPEVLLSKARSMSILLIVHPCVNIMHLSDPAESSASSIPPVMGSQNLVEETLQAALQAAQSHGAASGQVLRESFEIIIKEIRELDSHLLCEKEMQMLKKYEDLPAAAQCLLLRLFLRKDPWFSVQDLQYDECPDIPSAVSALLDQDLVGAPRDDPEVPEWDWSGVLDLLPVAQVRSVMSRLTVPTIVTSSLVSKEEAICAFRDFRRLASTRQRTNLKPSMTNSQKQDAGAELSSQLADGHAVMEDRNVLLCREAMPKVQLEPEVQLQGTRGGLHGQEHEAGPRHPDHHPQGLGRSDANDAALTALLPSGSSPCTTGCTEDVSDLICGELKQAFGGSGCIRLNPHWQSLMQRMQRIYFLEEGQDLTRFVASRRGAAPYPKYTVSRSQSAFPERTALLLYEEALSQAQQLEEAISLEQWQQAWKVLEDAIAAIKAGQRGSATSLPPPAATSPAAAAAATVLCCVSASPAANTDLYPGSACTAAASDLEHGTSDCALTSAVGLPGLLEVPSLAEGLEWHLAEGLEEHLAEGLEEHLAEGLEEHPAEGLEEHLAEGLEEHLAEGLEEHLAEGLEEHLAEVTVSSSAQISTGLLDHSASPPLSSSIHWITCVPTAGGGAASCSSSHQTRHQVVSSSHRGSHGMPCWTRSSYLARFSQAWIYTRMCDVAVSMLEKERRYEEAVQLLHLLLEGSCCPGKRGAWWLRLSMDLEHLGNTEAALNACEAALSDSWVRHGDLLAMQRRLLRLGKPPRRWKRPRWAAVVSREPREVVILGRPIASVVGVKSRFYNQAGLQVSVEELALEHYASEGGGGWKGLHAEGGIWATLFGLIMWDVIMSPVQDVFRTPFQTAPLDLGTDAFYPARKQAIEDRLQAVAEGGAEHVIKVCWEQNLGRWCRGVSWDQYSLEELLEICRCVGSLGLSVVCRMLAEDYAGLRGGMPDLLLWNPLAGTALLSEVKGPRDRLSDSQRSWMLALLDVDVECEVLRVQEPKLMIKQGRHVGSGASGNRKVATPSALVVKQEEAAVWEISPLGIQRDKILGRRDADSRVMKKVVGEFAQHGDVVNLEAVHLLSNAALHNNGSSERIMSTNFVEHVDLSGDMGEDPGLAANLQKITPSGALDGPVRVRDYNILEGVARTSEIKATPASQTVSTQQASITTFFKKC</sequence>
<keyword evidence="9" id="KW-1185">Reference proteome</keyword>
<feature type="compositionally biased region" description="Basic and acidic residues" evidence="6">
    <location>
        <begin position="476"/>
        <end position="490"/>
    </location>
</feature>
<evidence type="ECO:0000313" key="9">
    <source>
        <dbReference type="Proteomes" id="UP000232323"/>
    </source>
</evidence>
<keyword evidence="5" id="KW-0539">Nucleus</keyword>
<comment type="catalytic activity">
    <reaction evidence="5">
        <text>Hydrolytically removes 5'-nucleotides successively from the 3'-hydroxy termini of 3'-hydroxy-terminated oligonucleotides.</text>
        <dbReference type="EC" id="3.1.4.1"/>
    </reaction>
</comment>
<comment type="cofactor">
    <cofactor evidence="5">
        <name>Mg(2+)</name>
        <dbReference type="ChEBI" id="CHEBI:18420"/>
    </cofactor>
    <cofactor evidence="5">
        <name>Mn(2+)</name>
        <dbReference type="ChEBI" id="CHEBI:29035"/>
    </cofactor>
</comment>
<keyword evidence="5" id="KW-0234">DNA repair</keyword>
<keyword evidence="2 5" id="KW-0479">Metal-binding</keyword>
<evidence type="ECO:0000256" key="2">
    <source>
        <dbReference type="ARBA" id="ARBA00022723"/>
    </source>
</evidence>
<protein>
    <recommendedName>
        <fullName evidence="5">Fanconi-associated nuclease</fullName>
        <ecNumber evidence="5">3.1.4.1</ecNumber>
    </recommendedName>
</protein>
<dbReference type="OrthoDB" id="76364at2759"/>
<dbReference type="CDD" id="cd22326">
    <property type="entry name" value="FAN1-like"/>
    <property type="match status" value="1"/>
</dbReference>
<organism evidence="8 9">
    <name type="scientific">Chlamydomonas eustigma</name>
    <dbReference type="NCBI Taxonomy" id="1157962"/>
    <lineage>
        <taxon>Eukaryota</taxon>
        <taxon>Viridiplantae</taxon>
        <taxon>Chlorophyta</taxon>
        <taxon>core chlorophytes</taxon>
        <taxon>Chlorophyceae</taxon>
        <taxon>CS clade</taxon>
        <taxon>Chlamydomonadales</taxon>
        <taxon>Chlamydomonadaceae</taxon>
        <taxon>Chlamydomonas</taxon>
    </lineage>
</organism>
<dbReference type="Pfam" id="PF08774">
    <property type="entry name" value="VRR_NUC"/>
    <property type="match status" value="1"/>
</dbReference>
<accession>A0A250XPM4</accession>
<comment type="caution">
    <text evidence="8">The sequence shown here is derived from an EMBL/GenBank/DDBJ whole genome shotgun (WGS) entry which is preliminary data.</text>
</comment>
<dbReference type="InterPro" id="IPR049125">
    <property type="entry name" value="FAN1-like_WH"/>
</dbReference>
<dbReference type="GO" id="GO:0008409">
    <property type="term" value="F:5'-3' exonuclease activity"/>
    <property type="evidence" value="ECO:0007669"/>
    <property type="project" value="TreeGrafter"/>
</dbReference>
<dbReference type="InterPro" id="IPR014883">
    <property type="entry name" value="VRR_NUC"/>
</dbReference>
<comment type="subcellular location">
    <subcellularLocation>
        <location evidence="5">Nucleus</location>
    </subcellularLocation>
</comment>
<dbReference type="Pfam" id="PF21315">
    <property type="entry name" value="FAN1_HTH"/>
    <property type="match status" value="1"/>
</dbReference>
<dbReference type="Pfam" id="PF21170">
    <property type="entry name" value="FAN1_TPR"/>
    <property type="match status" value="1"/>
</dbReference>
<dbReference type="PANTHER" id="PTHR15749:SF4">
    <property type="entry name" value="FANCONI-ASSOCIATED NUCLEASE 1"/>
    <property type="match status" value="1"/>
</dbReference>
<evidence type="ECO:0000256" key="5">
    <source>
        <dbReference type="RuleBase" id="RU365033"/>
    </source>
</evidence>
<keyword evidence="5" id="KW-0227">DNA damage</keyword>
<comment type="function">
    <text evidence="5">Nuclease required for the repair of DNA interstrand cross-links (ICL). Acts as a 5'-3' exonuclease that anchors at a cut end of DNA and cleaves DNA successively at every third nucleotide, allowing to excise an ICL from one strand through flanking incisions.</text>
</comment>
<feature type="region of interest" description="Disordered" evidence="6">
    <location>
        <begin position="413"/>
        <end position="437"/>
    </location>
</feature>
<evidence type="ECO:0000256" key="6">
    <source>
        <dbReference type="SAM" id="MobiDB-lite"/>
    </source>
</evidence>
<dbReference type="InterPro" id="IPR033315">
    <property type="entry name" value="Fan1-like"/>
</dbReference>
<evidence type="ECO:0000259" key="7">
    <source>
        <dbReference type="SMART" id="SM00990"/>
    </source>
</evidence>
<dbReference type="PANTHER" id="PTHR15749">
    <property type="entry name" value="FANCONI-ASSOCIATED NUCLEASE 1"/>
    <property type="match status" value="1"/>
</dbReference>
<evidence type="ECO:0000313" key="8">
    <source>
        <dbReference type="EMBL" id="GAX84899.1"/>
    </source>
</evidence>
<evidence type="ECO:0000256" key="3">
    <source>
        <dbReference type="ARBA" id="ARBA00022801"/>
    </source>
</evidence>
<dbReference type="EMBL" id="BEGY01000140">
    <property type="protein sequence ID" value="GAX84899.1"/>
    <property type="molecule type" value="Genomic_DNA"/>
</dbReference>
<gene>
    <name evidence="8" type="ORF">CEUSTIGMA_g12320.t1</name>
</gene>